<accession>A0A5C5ZXV0</accession>
<evidence type="ECO:0000313" key="1">
    <source>
        <dbReference type="EMBL" id="TWT91976.1"/>
    </source>
</evidence>
<keyword evidence="2" id="KW-1185">Reference proteome</keyword>
<organism evidence="1 2">
    <name type="scientific">Stieleria varia</name>
    <dbReference type="NCBI Taxonomy" id="2528005"/>
    <lineage>
        <taxon>Bacteria</taxon>
        <taxon>Pseudomonadati</taxon>
        <taxon>Planctomycetota</taxon>
        <taxon>Planctomycetia</taxon>
        <taxon>Pirellulales</taxon>
        <taxon>Pirellulaceae</taxon>
        <taxon>Stieleria</taxon>
    </lineage>
</organism>
<proteinExistence type="predicted"/>
<dbReference type="OrthoDB" id="269512at2"/>
<evidence type="ECO:0000313" key="2">
    <source>
        <dbReference type="Proteomes" id="UP000320176"/>
    </source>
</evidence>
<name>A0A5C5ZXV0_9BACT</name>
<sequence length="378" mass="42263">MDSILSRSLFLPLCVAVLHFGFADDGPKIAEDASPLIEGWGQTIDPDGDSQVHLDGQCLTIGFGPGPHALDAEGGRMNSPRVLQDLAGDFSIEVTVDGDLPLPVLDGVKTVAYISGGLFLIQDDKNYIRFERASFTRNGTVWHYANFEQRIDAKRTRMGLFADFPLQPNIPVELRLEVKGESVRALVRHVGDDWHELGIARMRNRDRLLAGVSGVKTDPGRAEVKFRDLNVSEDLVAAKAKSSSEIDLNEIRQIIRTPQPENVQWRSLIREVEELQTRAESIGELSQVEQTQLINEAKRIGTMKTPRLNSYLGPSIARRLAERFSDAGLPEQAIRVYREFAESLERLNEPGLRESIRSLRESADQLERQQTVNQSAQE</sequence>
<dbReference type="Gene3D" id="2.60.120.200">
    <property type="match status" value="1"/>
</dbReference>
<comment type="caution">
    <text evidence="1">The sequence shown here is derived from an EMBL/GenBank/DDBJ whole genome shotgun (WGS) entry which is preliminary data.</text>
</comment>
<gene>
    <name evidence="1" type="ORF">Pla52n_64490</name>
</gene>
<dbReference type="EMBL" id="SJPN01000013">
    <property type="protein sequence ID" value="TWT91976.1"/>
    <property type="molecule type" value="Genomic_DNA"/>
</dbReference>
<dbReference type="RefSeq" id="WP_146523358.1">
    <property type="nucleotide sequence ID" value="NZ_CP151726.1"/>
</dbReference>
<dbReference type="AlphaFoldDB" id="A0A5C5ZXV0"/>
<dbReference type="Proteomes" id="UP000320176">
    <property type="component" value="Unassembled WGS sequence"/>
</dbReference>
<protein>
    <submittedName>
        <fullName evidence="1">Uncharacterized protein</fullName>
    </submittedName>
</protein>
<reference evidence="1 2" key="1">
    <citation type="submission" date="2019-02" db="EMBL/GenBank/DDBJ databases">
        <title>Deep-cultivation of Planctomycetes and their phenomic and genomic characterization uncovers novel biology.</title>
        <authorList>
            <person name="Wiegand S."/>
            <person name="Jogler M."/>
            <person name="Boedeker C."/>
            <person name="Pinto D."/>
            <person name="Vollmers J."/>
            <person name="Rivas-Marin E."/>
            <person name="Kohn T."/>
            <person name="Peeters S.H."/>
            <person name="Heuer A."/>
            <person name="Rast P."/>
            <person name="Oberbeckmann S."/>
            <person name="Bunk B."/>
            <person name="Jeske O."/>
            <person name="Meyerdierks A."/>
            <person name="Storesund J.E."/>
            <person name="Kallscheuer N."/>
            <person name="Luecker S."/>
            <person name="Lage O.M."/>
            <person name="Pohl T."/>
            <person name="Merkel B.J."/>
            <person name="Hornburger P."/>
            <person name="Mueller R.-W."/>
            <person name="Bruemmer F."/>
            <person name="Labrenz M."/>
            <person name="Spormann A.M."/>
            <person name="Op Den Camp H."/>
            <person name="Overmann J."/>
            <person name="Amann R."/>
            <person name="Jetten M.S.M."/>
            <person name="Mascher T."/>
            <person name="Medema M.H."/>
            <person name="Devos D.P."/>
            <person name="Kaster A.-K."/>
            <person name="Ovreas L."/>
            <person name="Rohde M."/>
            <person name="Galperin M.Y."/>
            <person name="Jogler C."/>
        </authorList>
    </citation>
    <scope>NUCLEOTIDE SEQUENCE [LARGE SCALE GENOMIC DNA]</scope>
    <source>
        <strain evidence="1 2">Pla52n</strain>
    </source>
</reference>